<gene>
    <name evidence="1" type="ORF">HPB50_011078</name>
</gene>
<proteinExistence type="predicted"/>
<evidence type="ECO:0000313" key="2">
    <source>
        <dbReference type="Proteomes" id="UP000821845"/>
    </source>
</evidence>
<dbReference type="Proteomes" id="UP000821845">
    <property type="component" value="Chromosome 9"/>
</dbReference>
<evidence type="ECO:0000313" key="1">
    <source>
        <dbReference type="EMBL" id="KAH6922250.1"/>
    </source>
</evidence>
<keyword evidence="2" id="KW-1185">Reference proteome</keyword>
<reference evidence="1" key="1">
    <citation type="submission" date="2020-05" db="EMBL/GenBank/DDBJ databases">
        <title>Large-scale comparative analyses of tick genomes elucidate their genetic diversity and vector capacities.</title>
        <authorList>
            <person name="Jia N."/>
            <person name="Wang J."/>
            <person name="Shi W."/>
            <person name="Du L."/>
            <person name="Sun Y."/>
            <person name="Zhan W."/>
            <person name="Jiang J."/>
            <person name="Wang Q."/>
            <person name="Zhang B."/>
            <person name="Ji P."/>
            <person name="Sakyi L.B."/>
            <person name="Cui X."/>
            <person name="Yuan T."/>
            <person name="Jiang B."/>
            <person name="Yang W."/>
            <person name="Lam T.T.-Y."/>
            <person name="Chang Q."/>
            <person name="Ding S."/>
            <person name="Wang X."/>
            <person name="Zhu J."/>
            <person name="Ruan X."/>
            <person name="Zhao L."/>
            <person name="Wei J."/>
            <person name="Que T."/>
            <person name="Du C."/>
            <person name="Cheng J."/>
            <person name="Dai P."/>
            <person name="Han X."/>
            <person name="Huang E."/>
            <person name="Gao Y."/>
            <person name="Liu J."/>
            <person name="Shao H."/>
            <person name="Ye R."/>
            <person name="Li L."/>
            <person name="Wei W."/>
            <person name="Wang X."/>
            <person name="Wang C."/>
            <person name="Yang T."/>
            <person name="Huo Q."/>
            <person name="Li W."/>
            <person name="Guo W."/>
            <person name="Chen H."/>
            <person name="Zhou L."/>
            <person name="Ni X."/>
            <person name="Tian J."/>
            <person name="Zhou Y."/>
            <person name="Sheng Y."/>
            <person name="Liu T."/>
            <person name="Pan Y."/>
            <person name="Xia L."/>
            <person name="Li J."/>
            <person name="Zhao F."/>
            <person name="Cao W."/>
        </authorList>
    </citation>
    <scope>NUCLEOTIDE SEQUENCE</scope>
    <source>
        <strain evidence="1">Hyas-2018</strain>
    </source>
</reference>
<dbReference type="EMBL" id="CM023489">
    <property type="protein sequence ID" value="KAH6922250.1"/>
    <property type="molecule type" value="Genomic_DNA"/>
</dbReference>
<protein>
    <submittedName>
        <fullName evidence="1">Uncharacterized protein</fullName>
    </submittedName>
</protein>
<accession>A0ACB7RJE0</accession>
<sequence>MAASPTAPRLRVLVDDGASFLNDDDMKIACKSWSAADGAEPRSALVFLAHGFAEHCHDRAYDTLARALVGQGFGHGKSDGPRATVTSADVYVDDILSHVDSVRAKFSGKPVYLIGYSMGGLLVVLAVQRRPKDFAGMILLAPFLGAEQATRLQVALVRVLGHLMPSVPVSRAAVEMASRDPAAVQQMKDDPLRYHGAVSAGWASAIFAALENAHAQVNAVQLPLFIQHGSGDKMSDPNASREFFKRAPSKDKSIKIYVNAYHSLLKEPQGVGEQALKDIVDWLSSRLPTEKTPQPEPTSEHQVEGTTVPAMSSTA</sequence>
<name>A0ACB7RJE0_HYAAI</name>
<comment type="caution">
    <text evidence="1">The sequence shown here is derived from an EMBL/GenBank/DDBJ whole genome shotgun (WGS) entry which is preliminary data.</text>
</comment>
<organism evidence="1 2">
    <name type="scientific">Hyalomma asiaticum</name>
    <name type="common">Tick</name>
    <dbReference type="NCBI Taxonomy" id="266040"/>
    <lineage>
        <taxon>Eukaryota</taxon>
        <taxon>Metazoa</taxon>
        <taxon>Ecdysozoa</taxon>
        <taxon>Arthropoda</taxon>
        <taxon>Chelicerata</taxon>
        <taxon>Arachnida</taxon>
        <taxon>Acari</taxon>
        <taxon>Parasitiformes</taxon>
        <taxon>Ixodida</taxon>
        <taxon>Ixodoidea</taxon>
        <taxon>Ixodidae</taxon>
        <taxon>Hyalomminae</taxon>
        <taxon>Hyalomma</taxon>
    </lineage>
</organism>